<organism evidence="1 2">
    <name type="scientific">Candidatus Methanocrinis alkalitolerans</name>
    <dbReference type="NCBI Taxonomy" id="3033395"/>
    <lineage>
        <taxon>Archaea</taxon>
        <taxon>Methanobacteriati</taxon>
        <taxon>Methanobacteriota</taxon>
        <taxon>Stenosarchaea group</taxon>
        <taxon>Methanomicrobia</taxon>
        <taxon>Methanotrichales</taxon>
        <taxon>Methanotrichaceae</taxon>
        <taxon>Methanocrinis</taxon>
    </lineage>
</organism>
<dbReference type="EMBL" id="JARFPL010000028">
    <property type="protein sequence ID" value="MDF0593742.1"/>
    <property type="molecule type" value="Genomic_DNA"/>
</dbReference>
<accession>A0ABT5XGW7</accession>
<sequence>MMKIFGIVVCVLCMTLGASAVEFPAFRSAVSTTGITANFDSLYSQAAKLHMVYDVVDHDESGIVWKYKDTGSWGILKDDGTVAIASTSAFSLDVKDVLNADLVRAKDLVKASGGSTSDAPLIYYVDDPYLYRVITYDFDRNFDLNLFIPNCTVQGAILSVSGSDYSTRDFTSFKLTAPGQHYWIDGNEVSGCDAVCCNTIFQVYLDVDGISCVPSTCKKRGEVFTSVVPVDITKRIAPGVRRLAATGIDNEHTMTIEAVTSISDDEMLLYNDQYTIMITETRSSPMSALYELIVPPEQADNTTIESLGTNSTL</sequence>
<name>A0ABT5XGW7_9EURY</name>
<proteinExistence type="predicted"/>
<evidence type="ECO:0000313" key="1">
    <source>
        <dbReference type="EMBL" id="MDF0593742.1"/>
    </source>
</evidence>
<keyword evidence="2" id="KW-1185">Reference proteome</keyword>
<evidence type="ECO:0000313" key="2">
    <source>
        <dbReference type="Proteomes" id="UP001215956"/>
    </source>
</evidence>
<reference evidence="1 2" key="1">
    <citation type="submission" date="2023-03" db="EMBL/GenBank/DDBJ databases">
        <title>Whole genome sequencing of Methanotrichaceae archaeon M04Ac.</title>
        <authorList>
            <person name="Khomyakova M.A."/>
            <person name="Merkel A.Y."/>
            <person name="Slobodkin A.I."/>
        </authorList>
    </citation>
    <scope>NUCLEOTIDE SEQUENCE [LARGE SCALE GENOMIC DNA]</scope>
    <source>
        <strain evidence="1 2">M04Ac</strain>
    </source>
</reference>
<gene>
    <name evidence="1" type="ORF">P0O24_09110</name>
</gene>
<protein>
    <submittedName>
        <fullName evidence="1">Uncharacterized protein</fullName>
    </submittedName>
</protein>
<dbReference type="Proteomes" id="UP001215956">
    <property type="component" value="Unassembled WGS sequence"/>
</dbReference>
<dbReference type="RefSeq" id="WP_316969443.1">
    <property type="nucleotide sequence ID" value="NZ_JARFPL010000028.1"/>
</dbReference>
<comment type="caution">
    <text evidence="1">The sequence shown here is derived from an EMBL/GenBank/DDBJ whole genome shotgun (WGS) entry which is preliminary data.</text>
</comment>